<proteinExistence type="predicted"/>
<feature type="transmembrane region" description="Helical" evidence="1">
    <location>
        <begin position="117"/>
        <end position="134"/>
    </location>
</feature>
<dbReference type="OrthoDB" id="9812418at2"/>
<comment type="caution">
    <text evidence="2">The sequence shown here is derived from an EMBL/GenBank/DDBJ whole genome shotgun (WGS) entry which is preliminary data.</text>
</comment>
<evidence type="ECO:0000256" key="1">
    <source>
        <dbReference type="SAM" id="Phobius"/>
    </source>
</evidence>
<keyword evidence="1" id="KW-1133">Transmembrane helix</keyword>
<keyword evidence="1" id="KW-0472">Membrane</keyword>
<feature type="transmembrane region" description="Helical" evidence="1">
    <location>
        <begin position="6"/>
        <end position="26"/>
    </location>
</feature>
<name>A0A2W7C1N6_9HYPH</name>
<sequence length="135" mass="14574">MQYVYIVVVGLHVMAGVFWAGTTITLARDPDIRAERFIQPQMGAAGMVFLTGALLWYFFHGAYFGSMEMVLALGIMAAFAAAGVLGAMVRAPSRRLAGANAETETQLRARMATGERIAAWLLVVTVLCMAVARMV</sequence>
<dbReference type="Proteomes" id="UP000248616">
    <property type="component" value="Unassembled WGS sequence"/>
</dbReference>
<reference evidence="3" key="1">
    <citation type="submission" date="2017-03" db="EMBL/GenBank/DDBJ databases">
        <authorList>
            <person name="Safronova V.I."/>
            <person name="Sazanova A.L."/>
            <person name="Chirak E.R."/>
        </authorList>
    </citation>
    <scope>NUCLEOTIDE SEQUENCE [LARGE SCALE GENOMIC DNA]</scope>
    <source>
        <strain evidence="3">Ach-343</strain>
    </source>
</reference>
<evidence type="ECO:0008006" key="4">
    <source>
        <dbReference type="Google" id="ProtNLM"/>
    </source>
</evidence>
<dbReference type="EMBL" id="MZXV01000040">
    <property type="protein sequence ID" value="PZV37010.1"/>
    <property type="molecule type" value="Genomic_DNA"/>
</dbReference>
<feature type="transmembrane region" description="Helical" evidence="1">
    <location>
        <begin position="38"/>
        <end position="59"/>
    </location>
</feature>
<keyword evidence="1" id="KW-0812">Transmembrane</keyword>
<protein>
    <recommendedName>
        <fullName evidence="4">Copper resistance protein D domain-containing protein</fullName>
    </recommendedName>
</protein>
<evidence type="ECO:0000313" key="3">
    <source>
        <dbReference type="Proteomes" id="UP000248616"/>
    </source>
</evidence>
<organism evidence="2 3">
    <name type="scientific">Mesorhizobium kowhaii</name>
    <dbReference type="NCBI Taxonomy" id="1300272"/>
    <lineage>
        <taxon>Bacteria</taxon>
        <taxon>Pseudomonadati</taxon>
        <taxon>Pseudomonadota</taxon>
        <taxon>Alphaproteobacteria</taxon>
        <taxon>Hyphomicrobiales</taxon>
        <taxon>Phyllobacteriaceae</taxon>
        <taxon>Mesorhizobium</taxon>
    </lineage>
</organism>
<evidence type="ECO:0000313" key="2">
    <source>
        <dbReference type="EMBL" id="PZV37010.1"/>
    </source>
</evidence>
<accession>A0A2W7C1N6</accession>
<dbReference type="RefSeq" id="WP_111545918.1">
    <property type="nucleotide sequence ID" value="NZ_MZXV01000040.1"/>
</dbReference>
<dbReference type="AlphaFoldDB" id="A0A2W7C1N6"/>
<keyword evidence="3" id="KW-1185">Reference proteome</keyword>
<gene>
    <name evidence="2" type="ORF">B5V02_19805</name>
</gene>
<feature type="transmembrane region" description="Helical" evidence="1">
    <location>
        <begin position="71"/>
        <end position="89"/>
    </location>
</feature>